<evidence type="ECO:0000313" key="7">
    <source>
        <dbReference type="EMBL" id="RSH93162.1"/>
    </source>
</evidence>
<keyword evidence="2" id="KW-0479">Metal-binding</keyword>
<evidence type="ECO:0000256" key="3">
    <source>
        <dbReference type="ARBA" id="ARBA00022771"/>
    </source>
</evidence>
<dbReference type="InterPro" id="IPR040050">
    <property type="entry name" value="ZNF830-like"/>
</dbReference>
<evidence type="ECO:0000313" key="8">
    <source>
        <dbReference type="Proteomes" id="UP000279259"/>
    </source>
</evidence>
<dbReference type="GO" id="GO:0033260">
    <property type="term" value="P:nuclear DNA replication"/>
    <property type="evidence" value="ECO:0007669"/>
    <property type="project" value="TreeGrafter"/>
</dbReference>
<protein>
    <recommendedName>
        <fullName evidence="9">Zinc finger protein 830</fullName>
    </recommendedName>
</protein>
<feature type="compositionally biased region" description="Low complexity" evidence="6">
    <location>
        <begin position="128"/>
        <end position="153"/>
    </location>
</feature>
<dbReference type="GO" id="GO:0044773">
    <property type="term" value="P:mitotic DNA damage checkpoint signaling"/>
    <property type="evidence" value="ECO:0007669"/>
    <property type="project" value="TreeGrafter"/>
</dbReference>
<evidence type="ECO:0000256" key="6">
    <source>
        <dbReference type="SAM" id="MobiDB-lite"/>
    </source>
</evidence>
<feature type="region of interest" description="Disordered" evidence="6">
    <location>
        <begin position="60"/>
        <end position="162"/>
    </location>
</feature>
<dbReference type="OrthoDB" id="77607at2759"/>
<reference evidence="7 8" key="1">
    <citation type="submission" date="2018-11" db="EMBL/GenBank/DDBJ databases">
        <title>Genome sequence of Saitozyma podzolica DSM 27192.</title>
        <authorList>
            <person name="Aliyu H."/>
            <person name="Gorte O."/>
            <person name="Ochsenreither K."/>
        </authorList>
    </citation>
    <scope>NUCLEOTIDE SEQUENCE [LARGE SCALE GENOMIC DNA]</scope>
    <source>
        <strain evidence="7 8">DSM 27192</strain>
    </source>
</reference>
<comment type="subcellular location">
    <subcellularLocation>
        <location evidence="1">Nucleus</location>
    </subcellularLocation>
</comment>
<dbReference type="EMBL" id="RSCD01000004">
    <property type="protein sequence ID" value="RSH93162.1"/>
    <property type="molecule type" value="Genomic_DNA"/>
</dbReference>
<dbReference type="GO" id="GO:0003676">
    <property type="term" value="F:nucleic acid binding"/>
    <property type="evidence" value="ECO:0007669"/>
    <property type="project" value="InterPro"/>
</dbReference>
<proteinExistence type="predicted"/>
<dbReference type="AlphaFoldDB" id="A0A427YPY9"/>
<sequence>MDARSLLRAKKAEARIEHAYASYSASGQLRCSVCAVPVKQWDAHLLTKQHRQSVAREKAQAQAAVQAHTAKRPAETSVEALGESSKRPRVEAKAKAGPKGLPEGFFSSGNRPAPEEDEEGEDEDADHGGISAGPSTVSAPAPAAAPTTAVAVGPPQPTGDDELDAFLFSIAQPEPEQIASAPAPTSASEYSIVARGPRKGVPAYKELIPGQASYEAAPVKIIAGAGESAAEEEAEPEETEAEKRERLAREEKEEIMGRLEEEERAQEDADSRVAMLKARMEALKKRREARAGVGAGAGAGKKGVTKPKLANGQASGES</sequence>
<name>A0A427YPY9_9TREE</name>
<dbReference type="PANTHER" id="PTHR13278">
    <property type="entry name" value="ZINC FINGER PROTEIN 830"/>
    <property type="match status" value="1"/>
</dbReference>
<accession>A0A427YPY9</accession>
<feature type="region of interest" description="Disordered" evidence="6">
    <location>
        <begin position="284"/>
        <end position="318"/>
    </location>
</feature>
<feature type="compositionally biased region" description="Acidic residues" evidence="6">
    <location>
        <begin position="229"/>
        <end position="240"/>
    </location>
</feature>
<evidence type="ECO:0000256" key="1">
    <source>
        <dbReference type="ARBA" id="ARBA00004123"/>
    </source>
</evidence>
<feature type="region of interest" description="Disordered" evidence="6">
    <location>
        <begin position="226"/>
        <end position="271"/>
    </location>
</feature>
<dbReference type="STRING" id="1890683.A0A427YPY9"/>
<keyword evidence="8" id="KW-1185">Reference proteome</keyword>
<dbReference type="GO" id="GO:0033314">
    <property type="term" value="P:mitotic DNA replication checkpoint signaling"/>
    <property type="evidence" value="ECO:0007669"/>
    <property type="project" value="TreeGrafter"/>
</dbReference>
<feature type="compositionally biased region" description="Basic and acidic residues" evidence="6">
    <location>
        <begin position="84"/>
        <end position="94"/>
    </location>
</feature>
<evidence type="ECO:0000256" key="4">
    <source>
        <dbReference type="ARBA" id="ARBA00022833"/>
    </source>
</evidence>
<feature type="compositionally biased region" description="Acidic residues" evidence="6">
    <location>
        <begin position="115"/>
        <end position="125"/>
    </location>
</feature>
<gene>
    <name evidence="7" type="ORF">EHS25_007515</name>
</gene>
<evidence type="ECO:0000256" key="5">
    <source>
        <dbReference type="ARBA" id="ARBA00023242"/>
    </source>
</evidence>
<organism evidence="7 8">
    <name type="scientific">Saitozyma podzolica</name>
    <dbReference type="NCBI Taxonomy" id="1890683"/>
    <lineage>
        <taxon>Eukaryota</taxon>
        <taxon>Fungi</taxon>
        <taxon>Dikarya</taxon>
        <taxon>Basidiomycota</taxon>
        <taxon>Agaricomycotina</taxon>
        <taxon>Tremellomycetes</taxon>
        <taxon>Tremellales</taxon>
        <taxon>Trimorphomycetaceae</taxon>
        <taxon>Saitozyma</taxon>
    </lineage>
</organism>
<keyword evidence="5" id="KW-0539">Nucleus</keyword>
<dbReference type="GO" id="GO:0005681">
    <property type="term" value="C:spliceosomal complex"/>
    <property type="evidence" value="ECO:0007669"/>
    <property type="project" value="InterPro"/>
</dbReference>
<dbReference type="PANTHER" id="PTHR13278:SF0">
    <property type="entry name" value="ZINC FINGER PROTEIN 830"/>
    <property type="match status" value="1"/>
</dbReference>
<feature type="compositionally biased region" description="Basic and acidic residues" evidence="6">
    <location>
        <begin position="241"/>
        <end position="271"/>
    </location>
</feature>
<evidence type="ECO:0008006" key="9">
    <source>
        <dbReference type="Google" id="ProtNLM"/>
    </source>
</evidence>
<dbReference type="GO" id="GO:0008270">
    <property type="term" value="F:zinc ion binding"/>
    <property type="evidence" value="ECO:0007669"/>
    <property type="project" value="UniProtKB-KW"/>
</dbReference>
<comment type="caution">
    <text evidence="7">The sequence shown here is derived from an EMBL/GenBank/DDBJ whole genome shotgun (WGS) entry which is preliminary data.</text>
</comment>
<dbReference type="Proteomes" id="UP000279259">
    <property type="component" value="Unassembled WGS sequence"/>
</dbReference>
<evidence type="ECO:0000256" key="2">
    <source>
        <dbReference type="ARBA" id="ARBA00022723"/>
    </source>
</evidence>
<keyword evidence="3" id="KW-0863">Zinc-finger</keyword>
<keyword evidence="4" id="KW-0862">Zinc</keyword>